<gene>
    <name evidence="2" type="ORF">ACFP81_00665</name>
</gene>
<dbReference type="Proteomes" id="UP001596297">
    <property type="component" value="Unassembled WGS sequence"/>
</dbReference>
<evidence type="ECO:0000313" key="3">
    <source>
        <dbReference type="Proteomes" id="UP001596297"/>
    </source>
</evidence>
<reference evidence="3" key="1">
    <citation type="journal article" date="2019" name="Int. J. Syst. Evol. Microbiol.">
        <title>The Global Catalogue of Microorganisms (GCM) 10K type strain sequencing project: providing services to taxonomists for standard genome sequencing and annotation.</title>
        <authorList>
            <consortium name="The Broad Institute Genomics Platform"/>
            <consortium name="The Broad Institute Genome Sequencing Center for Infectious Disease"/>
            <person name="Wu L."/>
            <person name="Ma J."/>
        </authorList>
    </citation>
    <scope>NUCLEOTIDE SEQUENCE [LARGE SCALE GENOMIC DNA]</scope>
    <source>
        <strain evidence="3">CGMCC 1.15772</strain>
    </source>
</reference>
<dbReference type="RefSeq" id="WP_380081712.1">
    <property type="nucleotide sequence ID" value="NZ_JBHSWD010000001.1"/>
</dbReference>
<dbReference type="EMBL" id="JBHSWD010000001">
    <property type="protein sequence ID" value="MFC6590695.1"/>
    <property type="molecule type" value="Genomic_DNA"/>
</dbReference>
<protein>
    <recommendedName>
        <fullName evidence="4">Secreted protein</fullName>
    </recommendedName>
</protein>
<evidence type="ECO:0008006" key="4">
    <source>
        <dbReference type="Google" id="ProtNLM"/>
    </source>
</evidence>
<keyword evidence="1" id="KW-0732">Signal</keyword>
<evidence type="ECO:0000313" key="2">
    <source>
        <dbReference type="EMBL" id="MFC6590695.1"/>
    </source>
</evidence>
<organism evidence="2 3">
    <name type="scientific">Deinococcus lacus</name>
    <dbReference type="NCBI Taxonomy" id="392561"/>
    <lineage>
        <taxon>Bacteria</taxon>
        <taxon>Thermotogati</taxon>
        <taxon>Deinococcota</taxon>
        <taxon>Deinococci</taxon>
        <taxon>Deinococcales</taxon>
        <taxon>Deinococcaceae</taxon>
        <taxon>Deinococcus</taxon>
    </lineage>
</organism>
<name>A0ABW1YB43_9DEIO</name>
<proteinExistence type="predicted"/>
<sequence length="217" mass="24005">MSPHRPRLLALALLSCVLPVASVQAAPPRPSLEQLVKLAATSPDFSCYDNPYCVITQQMDWPSSIRDQAGAKFGDGWNAELDVWWSPDGRALLLLDFRYPHRSGCGKFPCGTNDVYAARYSGGVVRDEKFSRIGVPYRGQPWNGVKASLPVAVRADASARVEAFRRTTGERGEFHLDISLPERGTDIRVYVGGGEARVPIYRLKWDAGRGVFVPAKW</sequence>
<feature type="signal peptide" evidence="1">
    <location>
        <begin position="1"/>
        <end position="25"/>
    </location>
</feature>
<accession>A0ABW1YB43</accession>
<comment type="caution">
    <text evidence="2">The sequence shown here is derived from an EMBL/GenBank/DDBJ whole genome shotgun (WGS) entry which is preliminary data.</text>
</comment>
<feature type="chain" id="PRO_5047068709" description="Secreted protein" evidence="1">
    <location>
        <begin position="26"/>
        <end position="217"/>
    </location>
</feature>
<keyword evidence="3" id="KW-1185">Reference proteome</keyword>
<evidence type="ECO:0000256" key="1">
    <source>
        <dbReference type="SAM" id="SignalP"/>
    </source>
</evidence>